<evidence type="ECO:0000256" key="12">
    <source>
        <dbReference type="ARBA" id="ARBA00022833"/>
    </source>
</evidence>
<evidence type="ECO:0000313" key="27">
    <source>
        <dbReference type="Proteomes" id="UP000789390"/>
    </source>
</evidence>
<keyword evidence="5" id="KW-1003">Cell membrane</keyword>
<feature type="binding site" evidence="19">
    <location>
        <position position="339"/>
    </location>
    <ligand>
        <name>Zn(2+)</name>
        <dbReference type="ChEBI" id="CHEBI:29105"/>
        <note>catalytic</note>
    </ligand>
</feature>
<dbReference type="GO" id="GO:0098552">
    <property type="term" value="C:side of membrane"/>
    <property type="evidence" value="ECO:0007669"/>
    <property type="project" value="UniProtKB-KW"/>
</dbReference>
<dbReference type="OrthoDB" id="6337587at2759"/>
<organism evidence="26 27">
    <name type="scientific">Daphnia galeata</name>
    <dbReference type="NCBI Taxonomy" id="27404"/>
    <lineage>
        <taxon>Eukaryota</taxon>
        <taxon>Metazoa</taxon>
        <taxon>Ecdysozoa</taxon>
        <taxon>Arthropoda</taxon>
        <taxon>Crustacea</taxon>
        <taxon>Branchiopoda</taxon>
        <taxon>Diplostraca</taxon>
        <taxon>Cladocera</taxon>
        <taxon>Anomopoda</taxon>
        <taxon>Daphniidae</taxon>
        <taxon>Daphnia</taxon>
    </lineage>
</organism>
<feature type="domain" description="ERAP1-like C-terminal" evidence="24">
    <location>
        <begin position="569"/>
        <end position="872"/>
    </location>
</feature>
<dbReference type="Proteomes" id="UP000789390">
    <property type="component" value="Unassembled WGS sequence"/>
</dbReference>
<evidence type="ECO:0000256" key="10">
    <source>
        <dbReference type="ARBA" id="ARBA00022729"/>
    </source>
</evidence>
<evidence type="ECO:0000259" key="23">
    <source>
        <dbReference type="Pfam" id="PF01433"/>
    </source>
</evidence>
<keyword evidence="14 21" id="KW-0482">Metalloprotease</keyword>
<dbReference type="Gene3D" id="1.10.390.10">
    <property type="entry name" value="Neutral Protease Domain 2"/>
    <property type="match status" value="1"/>
</dbReference>
<dbReference type="InterPro" id="IPR045357">
    <property type="entry name" value="Aminopeptidase_N-like_N"/>
</dbReference>
<evidence type="ECO:0000256" key="14">
    <source>
        <dbReference type="ARBA" id="ARBA00023049"/>
    </source>
</evidence>
<dbReference type="InterPro" id="IPR034016">
    <property type="entry name" value="M1_APN-typ"/>
</dbReference>
<dbReference type="GO" id="GO:0070006">
    <property type="term" value="F:metalloaminopeptidase activity"/>
    <property type="evidence" value="ECO:0007669"/>
    <property type="project" value="TreeGrafter"/>
</dbReference>
<evidence type="ECO:0000259" key="25">
    <source>
        <dbReference type="Pfam" id="PF17900"/>
    </source>
</evidence>
<evidence type="ECO:0000256" key="5">
    <source>
        <dbReference type="ARBA" id="ARBA00022475"/>
    </source>
</evidence>
<evidence type="ECO:0000256" key="2">
    <source>
        <dbReference type="ARBA" id="ARBA00004167"/>
    </source>
</evidence>
<evidence type="ECO:0000256" key="22">
    <source>
        <dbReference type="SAM" id="SignalP"/>
    </source>
</evidence>
<keyword evidence="13" id="KW-1133">Transmembrane helix</keyword>
<accession>A0A8J2W527</accession>
<dbReference type="GO" id="GO:0008270">
    <property type="term" value="F:zinc ion binding"/>
    <property type="evidence" value="ECO:0007669"/>
    <property type="project" value="UniProtKB-UniRule"/>
</dbReference>
<dbReference type="EC" id="3.4.11.-" evidence="21"/>
<evidence type="ECO:0000256" key="19">
    <source>
        <dbReference type="PIRSR" id="PIRSR634016-3"/>
    </source>
</evidence>
<dbReference type="GO" id="GO:0042277">
    <property type="term" value="F:peptide binding"/>
    <property type="evidence" value="ECO:0007669"/>
    <property type="project" value="TreeGrafter"/>
</dbReference>
<keyword evidence="7 21" id="KW-0645">Protease</keyword>
<dbReference type="GO" id="GO:0005615">
    <property type="term" value="C:extracellular space"/>
    <property type="evidence" value="ECO:0007669"/>
    <property type="project" value="TreeGrafter"/>
</dbReference>
<evidence type="ECO:0000256" key="6">
    <source>
        <dbReference type="ARBA" id="ARBA00022622"/>
    </source>
</evidence>
<comment type="similarity">
    <text evidence="4 21">Belongs to the peptidase M1 family.</text>
</comment>
<evidence type="ECO:0000256" key="15">
    <source>
        <dbReference type="ARBA" id="ARBA00023136"/>
    </source>
</evidence>
<dbReference type="Gene3D" id="1.25.50.20">
    <property type="match status" value="1"/>
</dbReference>
<evidence type="ECO:0000313" key="26">
    <source>
        <dbReference type="EMBL" id="CAH0105563.1"/>
    </source>
</evidence>
<feature type="site" description="Transition state stabilizer" evidence="20">
    <location>
        <position position="421"/>
    </location>
</feature>
<gene>
    <name evidence="26" type="ORF">DGAL_LOCUS8619</name>
</gene>
<keyword evidence="21" id="KW-0031">Aminopeptidase</keyword>
<keyword evidence="6" id="KW-0449">Lipoprotein</keyword>
<evidence type="ECO:0000256" key="4">
    <source>
        <dbReference type="ARBA" id="ARBA00010136"/>
    </source>
</evidence>
<keyword evidence="9 19" id="KW-0479">Metal-binding</keyword>
<evidence type="ECO:0000256" key="3">
    <source>
        <dbReference type="ARBA" id="ARBA00004609"/>
    </source>
</evidence>
<dbReference type="SUPFAM" id="SSF55486">
    <property type="entry name" value="Metalloproteases ('zincins'), catalytic domain"/>
    <property type="match status" value="1"/>
</dbReference>
<evidence type="ECO:0000256" key="8">
    <source>
        <dbReference type="ARBA" id="ARBA00022692"/>
    </source>
</evidence>
<dbReference type="InterPro" id="IPR042097">
    <property type="entry name" value="Aminopeptidase_N-like_N_sf"/>
</dbReference>
<keyword evidence="10 22" id="KW-0732">Signal</keyword>
<dbReference type="GO" id="GO:0016285">
    <property type="term" value="F:alanyl aminopeptidase activity"/>
    <property type="evidence" value="ECO:0007669"/>
    <property type="project" value="UniProtKB-EC"/>
</dbReference>
<evidence type="ECO:0000256" key="16">
    <source>
        <dbReference type="ARBA" id="ARBA00023157"/>
    </source>
</evidence>
<dbReference type="Pfam" id="PF11838">
    <property type="entry name" value="ERAP1_C"/>
    <property type="match status" value="1"/>
</dbReference>
<evidence type="ECO:0000256" key="21">
    <source>
        <dbReference type="RuleBase" id="RU364040"/>
    </source>
</evidence>
<dbReference type="Pfam" id="PF17900">
    <property type="entry name" value="Peptidase_M1_N"/>
    <property type="match status" value="1"/>
</dbReference>
<keyword evidence="16" id="KW-1015">Disulfide bond</keyword>
<evidence type="ECO:0000256" key="7">
    <source>
        <dbReference type="ARBA" id="ARBA00022670"/>
    </source>
</evidence>
<comment type="cofactor">
    <cofactor evidence="19 21">
        <name>Zn(2+)</name>
        <dbReference type="ChEBI" id="CHEBI:29105"/>
    </cofactor>
    <text evidence="19 21">Binds 1 zinc ion per subunit.</text>
</comment>
<dbReference type="InterPro" id="IPR027268">
    <property type="entry name" value="Peptidase_M4/M1_CTD_sf"/>
</dbReference>
<dbReference type="InterPro" id="IPR001930">
    <property type="entry name" value="Peptidase_M1"/>
</dbReference>
<comment type="caution">
    <text evidence="26">The sequence shown here is derived from an EMBL/GenBank/DDBJ whole genome shotgun (WGS) entry which is preliminary data.</text>
</comment>
<dbReference type="FunFam" id="2.60.40.1910:FF:000008">
    <property type="entry name" value="Aminopeptidase"/>
    <property type="match status" value="1"/>
</dbReference>
<evidence type="ECO:0000256" key="17">
    <source>
        <dbReference type="ARBA" id="ARBA00023180"/>
    </source>
</evidence>
<proteinExistence type="inferred from homology"/>
<dbReference type="GO" id="GO:0005737">
    <property type="term" value="C:cytoplasm"/>
    <property type="evidence" value="ECO:0007669"/>
    <property type="project" value="TreeGrafter"/>
</dbReference>
<feature type="domain" description="Peptidase M1 membrane alanine aminopeptidase" evidence="23">
    <location>
        <begin position="265"/>
        <end position="487"/>
    </location>
</feature>
<dbReference type="Gene3D" id="2.60.40.1910">
    <property type="match status" value="1"/>
</dbReference>
<dbReference type="CDD" id="cd09601">
    <property type="entry name" value="M1_APN-Q_like"/>
    <property type="match status" value="1"/>
</dbReference>
<name>A0A8J2W527_9CRUS</name>
<evidence type="ECO:0000256" key="11">
    <source>
        <dbReference type="ARBA" id="ARBA00022801"/>
    </source>
</evidence>
<dbReference type="GO" id="GO:0006508">
    <property type="term" value="P:proteolysis"/>
    <property type="evidence" value="ECO:0007669"/>
    <property type="project" value="UniProtKB-KW"/>
</dbReference>
<keyword evidence="17" id="KW-0325">Glycoprotein</keyword>
<feature type="domain" description="Aminopeptidase N-like N-terminal" evidence="25">
    <location>
        <begin position="34"/>
        <end position="229"/>
    </location>
</feature>
<evidence type="ECO:0000259" key="24">
    <source>
        <dbReference type="Pfam" id="PF11838"/>
    </source>
</evidence>
<keyword evidence="11 21" id="KW-0378">Hydrolase</keyword>
<sequence length="908" mass="105518">MEQCCRFIVILSTVLVVANAQIDGGMRLSRNLIPRHYTLRLLPHVLDESDNAMVDGFVQIDVRCTQDTRQIVLHAVDVRVNLESIKVYDRASRERFFVQNITQDVENQFVILHIRRKYLVKGANYVIAMNFISRLNSQDKPRGFYRLKYMEAGQPSVMALTQMEPVDARKVFPCFDEPNMKADFTIIVGRPANMISVSNMPLFKTLPVQELPGYQWDYFHRSFAMSTYLVSVAILDSPSWLSLSDGNIKLRLWARPSLLNHTKYFLKVARKMLDFYQNYLALDFPLPKQDLIAIPNTETAMENWGLMIFGEQFLTYEVGITSSEKKEFNTLAMAHEMAHQWFGNLVTLEWWGELWLNEGLATYLSYVAVDQVFPEYKMEEKFVLNEMQKVMQDDALITSHPVSQPVNHPEEIISLFDAISYKKGATLLRMLNEFLGQKTFKQGLTRYLKKLEYGSAVQEDLWSAFTHQAAINKVKLPYDIKFIMQTWTKNVGYPVVTISRNYSARIATAVQSRFLLNQVNNVSNENNDLWVIPLTFMTPSLNGETKLRWLPPLSRAENFTDLNVEDDQWVICNVNRSGFYRVNYDERNWNLIWAQLLHDPEQIPTISRAELVDNAFHLARADLLPYRMALNLANYLRKETEYLPWRSAFDAFQYIDAMLIRRPSTYEAFKQFIVGNLAPLYEQLTVFSQIIDGKDSMRLLSESTKWACHWDQKDCVANALVVYREWMTRPNEPEVVPADLKRVITCTAVRHLNWPEWQFAWTKFQESNIQTEKSDLLNGMACTTNTSLLSSMLKWTLDDSSNHENIYFLDVIKSIASESLVGRDLAFDFLLSNWVALKRRYNGRPDSALESVTSSFNNLSDLEKLESFQKENGENDLIPYLYGITETNVLWMAKHYQSIDEWLHQLRI</sequence>
<feature type="binding site" evidence="19">
    <location>
        <position position="335"/>
    </location>
    <ligand>
        <name>Zn(2+)</name>
        <dbReference type="ChEBI" id="CHEBI:29105"/>
        <note>catalytic</note>
    </ligand>
</feature>
<dbReference type="InterPro" id="IPR050344">
    <property type="entry name" value="Peptidase_M1_aminopeptidases"/>
</dbReference>
<dbReference type="FunFam" id="1.10.390.10:FF:000016">
    <property type="entry name" value="Glutamyl aminopeptidase"/>
    <property type="match status" value="1"/>
</dbReference>
<evidence type="ECO:0000256" key="9">
    <source>
        <dbReference type="ARBA" id="ARBA00022723"/>
    </source>
</evidence>
<feature type="active site" description="Proton acceptor" evidence="18">
    <location>
        <position position="336"/>
    </location>
</feature>
<dbReference type="PRINTS" id="PR00756">
    <property type="entry name" value="ALADIPTASE"/>
</dbReference>
<dbReference type="SUPFAM" id="SSF63737">
    <property type="entry name" value="Leukotriene A4 hydrolase N-terminal domain"/>
    <property type="match status" value="1"/>
</dbReference>
<evidence type="ECO:0000256" key="13">
    <source>
        <dbReference type="ARBA" id="ARBA00022989"/>
    </source>
</evidence>
<feature type="binding site" evidence="19">
    <location>
        <position position="358"/>
    </location>
    <ligand>
        <name>Zn(2+)</name>
        <dbReference type="ChEBI" id="CHEBI:29105"/>
        <note>catalytic</note>
    </ligand>
</feature>
<evidence type="ECO:0000256" key="20">
    <source>
        <dbReference type="PIRSR" id="PIRSR634016-4"/>
    </source>
</evidence>
<dbReference type="Gene3D" id="2.60.40.1730">
    <property type="entry name" value="tricorn interacting facor f3 domain"/>
    <property type="match status" value="1"/>
</dbReference>
<feature type="signal peptide" evidence="22">
    <location>
        <begin position="1"/>
        <end position="20"/>
    </location>
</feature>
<dbReference type="GO" id="GO:0005886">
    <property type="term" value="C:plasma membrane"/>
    <property type="evidence" value="ECO:0007669"/>
    <property type="project" value="UniProtKB-SubCell"/>
</dbReference>
<protein>
    <recommendedName>
        <fullName evidence="21">Aminopeptidase</fullName>
        <ecNumber evidence="21">3.4.11.-</ecNumber>
    </recommendedName>
</protein>
<dbReference type="Pfam" id="PF01433">
    <property type="entry name" value="Peptidase_M1"/>
    <property type="match status" value="1"/>
</dbReference>
<dbReference type="InterPro" id="IPR014782">
    <property type="entry name" value="Peptidase_M1_dom"/>
</dbReference>
<comment type="catalytic activity">
    <reaction evidence="1">
        <text>Release of an N-terminal amino acid, Xaa-|-Yaa- from a peptide, amide or arylamide. Xaa is preferably Ala, but may be most amino acids including Pro (slow action). When a terminal hydrophobic residue is followed by a prolyl residue, the two may be released as an intact Xaa-Pro dipeptide.</text>
        <dbReference type="EC" id="3.4.11.2"/>
    </reaction>
</comment>
<reference evidence="26" key="1">
    <citation type="submission" date="2021-11" db="EMBL/GenBank/DDBJ databases">
        <authorList>
            <person name="Schell T."/>
        </authorList>
    </citation>
    <scope>NUCLEOTIDE SEQUENCE</scope>
    <source>
        <strain evidence="26">M5</strain>
    </source>
</reference>
<dbReference type="EMBL" id="CAKKLH010000190">
    <property type="protein sequence ID" value="CAH0105563.1"/>
    <property type="molecule type" value="Genomic_DNA"/>
</dbReference>
<dbReference type="PANTHER" id="PTHR11533">
    <property type="entry name" value="PROTEASE M1 ZINC METALLOPROTEASE"/>
    <property type="match status" value="1"/>
</dbReference>
<dbReference type="InterPro" id="IPR024571">
    <property type="entry name" value="ERAP1-like_C_dom"/>
</dbReference>
<keyword evidence="8" id="KW-0812">Transmembrane</keyword>
<keyword evidence="15" id="KW-0472">Membrane</keyword>
<keyword evidence="27" id="KW-1185">Reference proteome</keyword>
<evidence type="ECO:0000256" key="1">
    <source>
        <dbReference type="ARBA" id="ARBA00000098"/>
    </source>
</evidence>
<dbReference type="PANTHER" id="PTHR11533:SF294">
    <property type="entry name" value="THYROTROPIN-RELEASING HORMONE-DEGRADING ECTOENZYME"/>
    <property type="match status" value="1"/>
</dbReference>
<comment type="subcellular location">
    <subcellularLocation>
        <location evidence="3">Cell membrane</location>
        <topology evidence="3">Lipid-anchor</topology>
        <topology evidence="3">GPI-anchor</topology>
    </subcellularLocation>
    <subcellularLocation>
        <location evidence="2">Membrane</location>
        <topology evidence="2">Single-pass membrane protein</topology>
    </subcellularLocation>
</comment>
<dbReference type="AlphaFoldDB" id="A0A8J2W527"/>
<evidence type="ECO:0000256" key="18">
    <source>
        <dbReference type="PIRSR" id="PIRSR634016-1"/>
    </source>
</evidence>
<keyword evidence="6" id="KW-0336">GPI-anchor</keyword>
<feature type="chain" id="PRO_5035144421" description="Aminopeptidase" evidence="22">
    <location>
        <begin position="21"/>
        <end position="908"/>
    </location>
</feature>
<keyword evidence="12 19" id="KW-0862">Zinc</keyword>
<dbReference type="FunFam" id="1.25.50.20:FF:000001">
    <property type="entry name" value="Aminopeptidase"/>
    <property type="match status" value="1"/>
</dbReference>
<dbReference type="GO" id="GO:0043171">
    <property type="term" value="P:peptide catabolic process"/>
    <property type="evidence" value="ECO:0007669"/>
    <property type="project" value="TreeGrafter"/>
</dbReference>